<reference evidence="1 2" key="1">
    <citation type="submission" date="2017-07" db="EMBL/GenBank/DDBJ databases">
        <title>Phylogenetic study on the rhizospheric bacterium Ochrobactrum sp. A44.</title>
        <authorList>
            <person name="Krzyzanowska D.M."/>
            <person name="Ossowicki A."/>
            <person name="Rajewska M."/>
            <person name="Maciag T."/>
            <person name="Kaczynski Z."/>
            <person name="Czerwicka M."/>
            <person name="Jafra S."/>
        </authorList>
    </citation>
    <scope>NUCLEOTIDE SEQUENCE [LARGE SCALE GENOMIC DNA]</scope>
    <source>
        <strain evidence="1 2">PR17</strain>
    </source>
</reference>
<dbReference type="AlphaFoldDB" id="A0A256FPY7"/>
<proteinExistence type="predicted"/>
<organism evidence="1 2">
    <name type="scientific">Brucella rhizosphaerae</name>
    <dbReference type="NCBI Taxonomy" id="571254"/>
    <lineage>
        <taxon>Bacteria</taxon>
        <taxon>Pseudomonadati</taxon>
        <taxon>Pseudomonadota</taxon>
        <taxon>Alphaproteobacteria</taxon>
        <taxon>Hyphomicrobiales</taxon>
        <taxon>Brucellaceae</taxon>
        <taxon>Brucella/Ochrobactrum group</taxon>
        <taxon>Brucella</taxon>
    </lineage>
</organism>
<keyword evidence="2" id="KW-1185">Reference proteome</keyword>
<gene>
    <name evidence="1" type="ORF">CEV32_4147</name>
</gene>
<dbReference type="EMBL" id="NNRK01000021">
    <property type="protein sequence ID" value="OYR16818.1"/>
    <property type="molecule type" value="Genomic_DNA"/>
</dbReference>
<evidence type="ECO:0000313" key="2">
    <source>
        <dbReference type="Proteomes" id="UP000216345"/>
    </source>
</evidence>
<accession>A0A256FPY7</accession>
<evidence type="ECO:0000313" key="1">
    <source>
        <dbReference type="EMBL" id="OYR16818.1"/>
    </source>
</evidence>
<sequence length="38" mass="4373">MERANAYQRNIREIVDIASANYAGNKIAARQRVQDTHQ</sequence>
<protein>
    <submittedName>
        <fullName evidence="1">Uncharacterized protein</fullName>
    </submittedName>
</protein>
<dbReference type="Proteomes" id="UP000216345">
    <property type="component" value="Unassembled WGS sequence"/>
</dbReference>
<comment type="caution">
    <text evidence="1">The sequence shown here is derived from an EMBL/GenBank/DDBJ whole genome shotgun (WGS) entry which is preliminary data.</text>
</comment>
<name>A0A256FPY7_9HYPH</name>